<dbReference type="NCBIfam" id="NF004314">
    <property type="entry name" value="PRK05710.1-3"/>
    <property type="match status" value="1"/>
</dbReference>
<gene>
    <name evidence="7 10" type="primary">gluQ</name>
    <name evidence="10" type="ORF">ANI01nite_13500</name>
</gene>
<dbReference type="EC" id="6.1.1.-" evidence="7"/>
<feature type="binding site" evidence="7">
    <location>
        <position position="116"/>
    </location>
    <ligand>
        <name>Zn(2+)</name>
        <dbReference type="ChEBI" id="CHEBI:29105"/>
    </ligand>
</feature>
<dbReference type="PANTHER" id="PTHR43311:SF1">
    <property type="entry name" value="GLUTAMYL-Q TRNA(ASP) SYNTHETASE"/>
    <property type="match status" value="1"/>
</dbReference>
<dbReference type="HAMAP" id="MF_01428">
    <property type="entry name" value="Glu_Q_tRNA_synth"/>
    <property type="match status" value="1"/>
</dbReference>
<dbReference type="Proteomes" id="UP000316242">
    <property type="component" value="Unassembled WGS sequence"/>
</dbReference>
<accession>A0ABQ0RK08</accession>
<dbReference type="NCBIfam" id="NF004315">
    <property type="entry name" value="PRK05710.1-4"/>
    <property type="match status" value="1"/>
</dbReference>
<feature type="binding site" evidence="7">
    <location>
        <position position="235"/>
    </location>
    <ligand>
        <name>ATP</name>
        <dbReference type="ChEBI" id="CHEBI:30616"/>
    </ligand>
</feature>
<feature type="binding site" evidence="7">
    <location>
        <begin position="5"/>
        <end position="9"/>
    </location>
    <ligand>
        <name>L-glutamate</name>
        <dbReference type="ChEBI" id="CHEBI:29985"/>
    </ligand>
</feature>
<reference evidence="10 11" key="1">
    <citation type="submission" date="2019-06" db="EMBL/GenBank/DDBJ databases">
        <title>Whole genome shotgun sequence of Glutamicibacter nicotianae NBRC 14234.</title>
        <authorList>
            <person name="Hosoyama A."/>
            <person name="Uohara A."/>
            <person name="Ohji S."/>
            <person name="Ichikawa N."/>
        </authorList>
    </citation>
    <scope>NUCLEOTIDE SEQUENCE [LARGE SCALE GENOMIC DNA]</scope>
    <source>
        <strain evidence="10 11">NBRC 14234</strain>
    </source>
</reference>
<dbReference type="InterPro" id="IPR049940">
    <property type="entry name" value="GluQ/Sye"/>
</dbReference>
<keyword evidence="3 7" id="KW-0547">Nucleotide-binding</keyword>
<dbReference type="InterPro" id="IPR014729">
    <property type="entry name" value="Rossmann-like_a/b/a_fold"/>
</dbReference>
<keyword evidence="2 7" id="KW-0479">Metal-binding</keyword>
<keyword evidence="5 7" id="KW-0067">ATP-binding</keyword>
<keyword evidence="1 7" id="KW-0436">Ligase</keyword>
<evidence type="ECO:0000313" key="11">
    <source>
        <dbReference type="Proteomes" id="UP000316242"/>
    </source>
</evidence>
<feature type="binding site" evidence="7">
    <location>
        <position position="120"/>
    </location>
    <ligand>
        <name>Zn(2+)</name>
        <dbReference type="ChEBI" id="CHEBI:29105"/>
    </ligand>
</feature>
<evidence type="ECO:0000256" key="6">
    <source>
        <dbReference type="ARBA" id="ARBA00023146"/>
    </source>
</evidence>
<dbReference type="Gene3D" id="3.40.50.620">
    <property type="entry name" value="HUPs"/>
    <property type="match status" value="1"/>
</dbReference>
<evidence type="ECO:0000256" key="2">
    <source>
        <dbReference type="ARBA" id="ARBA00022723"/>
    </source>
</evidence>
<keyword evidence="6 7" id="KW-0030">Aminoacyl-tRNA synthetase</keyword>
<dbReference type="PANTHER" id="PTHR43311">
    <property type="entry name" value="GLUTAMATE--TRNA LIGASE"/>
    <property type="match status" value="1"/>
</dbReference>
<evidence type="ECO:0000256" key="5">
    <source>
        <dbReference type="ARBA" id="ARBA00022840"/>
    </source>
</evidence>
<evidence type="ECO:0000256" key="8">
    <source>
        <dbReference type="RuleBase" id="RU363037"/>
    </source>
</evidence>
<evidence type="ECO:0000256" key="3">
    <source>
        <dbReference type="ARBA" id="ARBA00022741"/>
    </source>
</evidence>
<evidence type="ECO:0000256" key="4">
    <source>
        <dbReference type="ARBA" id="ARBA00022833"/>
    </source>
</evidence>
<feature type="binding site" evidence="7">
    <location>
        <position position="41"/>
    </location>
    <ligand>
        <name>L-glutamate</name>
        <dbReference type="ChEBI" id="CHEBI:29985"/>
    </ligand>
</feature>
<comment type="cofactor">
    <cofactor evidence="7">
        <name>Zn(2+)</name>
        <dbReference type="ChEBI" id="CHEBI:29105"/>
    </cofactor>
    <text evidence="7">Binds 1 zinc ion per subunit.</text>
</comment>
<dbReference type="InterPro" id="IPR022380">
    <property type="entry name" value="Glu-Q_tRNA(Asp)_Synthase"/>
</dbReference>
<evidence type="ECO:0000256" key="7">
    <source>
        <dbReference type="HAMAP-Rule" id="MF_01428"/>
    </source>
</evidence>
<feature type="short sequence motif" description="'HIGH' region" evidence="7">
    <location>
        <begin position="8"/>
        <end position="18"/>
    </location>
</feature>
<dbReference type="SUPFAM" id="SSF52374">
    <property type="entry name" value="Nucleotidylyl transferase"/>
    <property type="match status" value="1"/>
</dbReference>
<feature type="domain" description="Glutamyl/glutaminyl-tRNA synthetase class Ib catalytic" evidence="9">
    <location>
        <begin position="5"/>
        <end position="269"/>
    </location>
</feature>
<evidence type="ECO:0000313" key="10">
    <source>
        <dbReference type="EMBL" id="GEC12147.1"/>
    </source>
</evidence>
<dbReference type="InterPro" id="IPR000924">
    <property type="entry name" value="Glu/Gln-tRNA-synth"/>
</dbReference>
<organism evidence="10 11">
    <name type="scientific">Glutamicibacter nicotianae</name>
    <name type="common">Arthrobacter nicotianae</name>
    <dbReference type="NCBI Taxonomy" id="37929"/>
    <lineage>
        <taxon>Bacteria</taxon>
        <taxon>Bacillati</taxon>
        <taxon>Actinomycetota</taxon>
        <taxon>Actinomycetes</taxon>
        <taxon>Micrococcales</taxon>
        <taxon>Micrococcaceae</taxon>
        <taxon>Glutamicibacter</taxon>
    </lineage>
</organism>
<feature type="binding site" evidence="7">
    <location>
        <position position="95"/>
    </location>
    <ligand>
        <name>Zn(2+)</name>
        <dbReference type="ChEBI" id="CHEBI:29105"/>
    </ligand>
</feature>
<comment type="similarity">
    <text evidence="7">Belongs to the class-I aminoacyl-tRNA synthetase family. GluQ subfamily.</text>
</comment>
<keyword evidence="4 7" id="KW-0862">Zinc</keyword>
<name>A0ABQ0RK08_GLUNI</name>
<dbReference type="InterPro" id="IPR001412">
    <property type="entry name" value="aa-tRNA-synth_I_CS"/>
</dbReference>
<dbReference type="RefSeq" id="WP_141356906.1">
    <property type="nucleotide sequence ID" value="NZ_BAAAWM010000001.1"/>
</dbReference>
<dbReference type="EMBL" id="BJNE01000004">
    <property type="protein sequence ID" value="GEC12147.1"/>
    <property type="molecule type" value="Genomic_DNA"/>
</dbReference>
<comment type="caution">
    <text evidence="10">The sequence shown here is derived from an EMBL/GenBank/DDBJ whole genome shotgun (WGS) entry which is preliminary data.</text>
</comment>
<feature type="binding site" evidence="7">
    <location>
        <position position="97"/>
    </location>
    <ligand>
        <name>Zn(2+)</name>
        <dbReference type="ChEBI" id="CHEBI:29105"/>
    </ligand>
</feature>
<evidence type="ECO:0000256" key="1">
    <source>
        <dbReference type="ARBA" id="ARBA00022598"/>
    </source>
</evidence>
<sequence length="305" mass="33008">MGAGRFAPSPSGPLHLGNLRTAILAWLFARSTQREFLLRIEDLDRVRSGAETTQIAELASLGIDFDGDMLRQSDRLPIYLEAVERLKARGLVYECYCSRKDIAEAGSAPHAAPGAYPGTCRNLSASERSAKAQNRPAALRLRSEVNEFSVHDELFGDYTGAVDDFVLVRNDGAPAYNLAVVVDDAFSSIDQVVRGDDLLSSAPRQAYLATLLGHPIPSYAHVQLALNAKGQRLAKRDGAVTLEEITEQGVHPANVVAVLLESLGLPSTSLQAALEAFDPANLPREPWIVEPENIVQQLMPRASGN</sequence>
<feature type="binding site" evidence="7">
    <location>
        <position position="176"/>
    </location>
    <ligand>
        <name>L-glutamate</name>
        <dbReference type="ChEBI" id="CHEBI:29985"/>
    </ligand>
</feature>
<comment type="function">
    <text evidence="7">Catalyzes the tRNA-independent activation of glutamate in presence of ATP and the subsequent transfer of glutamate onto a tRNA(Asp). Glutamate is transferred on the 2-amino-5-(4,5-dihydroxy-2-cyclopenten-1-yl) moiety of the queuosine in the wobble position of the QUC anticodon.</text>
</comment>
<proteinExistence type="inferred from homology"/>
<dbReference type="NCBIfam" id="TIGR03838">
    <property type="entry name" value="queuosine_YadB"/>
    <property type="match status" value="1"/>
</dbReference>
<keyword evidence="8" id="KW-0648">Protein biosynthesis</keyword>
<protein>
    <recommendedName>
        <fullName evidence="7">Glutamyl-Q tRNA(Asp) synthetase</fullName>
        <shortName evidence="7">Glu-Q-RSs</shortName>
        <ecNumber evidence="7">6.1.1.-</ecNumber>
    </recommendedName>
</protein>
<dbReference type="Pfam" id="PF00749">
    <property type="entry name" value="tRNA-synt_1c"/>
    <property type="match status" value="1"/>
</dbReference>
<keyword evidence="11" id="KW-1185">Reference proteome</keyword>
<dbReference type="PROSITE" id="PS00178">
    <property type="entry name" value="AA_TRNA_LIGASE_I"/>
    <property type="match status" value="1"/>
</dbReference>
<evidence type="ECO:0000259" key="9">
    <source>
        <dbReference type="Pfam" id="PF00749"/>
    </source>
</evidence>
<dbReference type="PRINTS" id="PR00987">
    <property type="entry name" value="TRNASYNTHGLU"/>
</dbReference>
<feature type="short sequence motif" description="'KMSKS' region" evidence="7">
    <location>
        <begin position="232"/>
        <end position="236"/>
    </location>
</feature>
<feature type="binding site" evidence="7">
    <location>
        <position position="194"/>
    </location>
    <ligand>
        <name>L-glutamate</name>
        <dbReference type="ChEBI" id="CHEBI:29985"/>
    </ligand>
</feature>
<dbReference type="InterPro" id="IPR020058">
    <property type="entry name" value="Glu/Gln-tRNA-synth_Ib_cat-dom"/>
</dbReference>